<evidence type="ECO:0000313" key="13">
    <source>
        <dbReference type="Proteomes" id="UP001158986"/>
    </source>
</evidence>
<dbReference type="GO" id="GO:0071763">
    <property type="term" value="P:nuclear membrane organization"/>
    <property type="evidence" value="ECO:0007669"/>
    <property type="project" value="TreeGrafter"/>
</dbReference>
<evidence type="ECO:0000256" key="5">
    <source>
        <dbReference type="ARBA" id="ARBA00022692"/>
    </source>
</evidence>
<comment type="subcellular location">
    <subcellularLocation>
        <location evidence="1">Endomembrane system</location>
        <topology evidence="1">Multi-pass membrane protein</topology>
    </subcellularLocation>
    <subcellularLocation>
        <location evidence="3">Endoplasmic reticulum membrane</location>
    </subcellularLocation>
    <subcellularLocation>
        <location evidence="2">Nucleus envelope</location>
    </subcellularLocation>
</comment>
<keyword evidence="6" id="KW-0256">Endoplasmic reticulum</keyword>
<reference evidence="11 13" key="1">
    <citation type="submission" date="2021-11" db="EMBL/GenBank/DDBJ databases">
        <authorList>
            <person name="Islam A."/>
            <person name="Islam S."/>
            <person name="Flora M.S."/>
            <person name="Rahman M."/>
            <person name="Ziaur R.M."/>
            <person name="Epstein J.H."/>
            <person name="Hassan M."/>
            <person name="Klassen M."/>
            <person name="Woodard K."/>
            <person name="Webb A."/>
            <person name="Webby R.J."/>
            <person name="El Zowalaty M.E."/>
        </authorList>
    </citation>
    <scope>NUCLEOTIDE SEQUENCE</scope>
    <source>
        <strain evidence="12">Pbs1</strain>
        <strain evidence="11">Pbs3</strain>
    </source>
</reference>
<evidence type="ECO:0000256" key="10">
    <source>
        <dbReference type="SAM" id="Phobius"/>
    </source>
</evidence>
<organism evidence="11 14">
    <name type="scientific">Peronospora belbahrii</name>
    <dbReference type="NCBI Taxonomy" id="622444"/>
    <lineage>
        <taxon>Eukaryota</taxon>
        <taxon>Sar</taxon>
        <taxon>Stramenopiles</taxon>
        <taxon>Oomycota</taxon>
        <taxon>Peronosporomycetes</taxon>
        <taxon>Peronosporales</taxon>
        <taxon>Peronosporaceae</taxon>
        <taxon>Peronospora</taxon>
    </lineage>
</organism>
<evidence type="ECO:0000256" key="3">
    <source>
        <dbReference type="ARBA" id="ARBA00004586"/>
    </source>
</evidence>
<proteinExistence type="inferred from homology"/>
<feature type="transmembrane region" description="Helical" evidence="10">
    <location>
        <begin position="353"/>
        <end position="371"/>
    </location>
</feature>
<dbReference type="PANTHER" id="PTHR13416:SF2">
    <property type="entry name" value="TRANSMEMBRANE PROTEIN 43"/>
    <property type="match status" value="1"/>
</dbReference>
<accession>A0AAU9L907</accession>
<keyword evidence="8 10" id="KW-0472">Membrane</keyword>
<comment type="similarity">
    <text evidence="4">Belongs to the TMEM43 family.</text>
</comment>
<dbReference type="EMBL" id="CAKLCB010000255">
    <property type="protein sequence ID" value="CAH0518040.1"/>
    <property type="molecule type" value="Genomic_DNA"/>
</dbReference>
<dbReference type="GO" id="GO:0005789">
    <property type="term" value="C:endoplasmic reticulum membrane"/>
    <property type="evidence" value="ECO:0007669"/>
    <property type="project" value="UniProtKB-SubCell"/>
</dbReference>
<keyword evidence="9" id="KW-0539">Nucleus</keyword>
<dbReference type="AlphaFoldDB" id="A0AAU9L907"/>
<dbReference type="Pfam" id="PF07787">
    <property type="entry name" value="TMEM43"/>
    <property type="match status" value="1"/>
</dbReference>
<feature type="transmembrane region" description="Helical" evidence="10">
    <location>
        <begin position="316"/>
        <end position="333"/>
    </location>
</feature>
<dbReference type="GO" id="GO:0005637">
    <property type="term" value="C:nuclear inner membrane"/>
    <property type="evidence" value="ECO:0007669"/>
    <property type="project" value="TreeGrafter"/>
</dbReference>
<protein>
    <recommendedName>
        <fullName evidence="15">Transmembrane protein 43</fullName>
    </recommendedName>
</protein>
<evidence type="ECO:0000256" key="1">
    <source>
        <dbReference type="ARBA" id="ARBA00004127"/>
    </source>
</evidence>
<feature type="transmembrane region" description="Helical" evidence="10">
    <location>
        <begin position="377"/>
        <end position="395"/>
    </location>
</feature>
<evidence type="ECO:0000256" key="2">
    <source>
        <dbReference type="ARBA" id="ARBA00004259"/>
    </source>
</evidence>
<keyword evidence="13" id="KW-1185">Reference proteome</keyword>
<evidence type="ECO:0000256" key="6">
    <source>
        <dbReference type="ARBA" id="ARBA00022824"/>
    </source>
</evidence>
<evidence type="ECO:0000256" key="8">
    <source>
        <dbReference type="ARBA" id="ARBA00023136"/>
    </source>
</evidence>
<evidence type="ECO:0000313" key="12">
    <source>
        <dbReference type="EMBL" id="CAH0518040.1"/>
    </source>
</evidence>
<evidence type="ECO:0008006" key="15">
    <source>
        <dbReference type="Google" id="ProtNLM"/>
    </source>
</evidence>
<dbReference type="EMBL" id="CAKKTJ010000337">
    <property type="protein sequence ID" value="CAH0483097.1"/>
    <property type="molecule type" value="Genomic_DNA"/>
</dbReference>
<dbReference type="PANTHER" id="PTHR13416">
    <property type="match status" value="1"/>
</dbReference>
<dbReference type="Proteomes" id="UP001160483">
    <property type="component" value="Unassembled WGS sequence"/>
</dbReference>
<comment type="caution">
    <text evidence="11">The sequence shown here is derived from an EMBL/GenBank/DDBJ whole genome shotgun (WGS) entry which is preliminary data.</text>
</comment>
<evidence type="ECO:0000256" key="4">
    <source>
        <dbReference type="ARBA" id="ARBA00006627"/>
    </source>
</evidence>
<keyword evidence="7 10" id="KW-1133">Transmembrane helix</keyword>
<evidence type="ECO:0000313" key="14">
    <source>
        <dbReference type="Proteomes" id="UP001160483"/>
    </source>
</evidence>
<evidence type="ECO:0000313" key="11">
    <source>
        <dbReference type="EMBL" id="CAH0483097.1"/>
    </source>
</evidence>
<evidence type="ECO:0000256" key="9">
    <source>
        <dbReference type="ARBA" id="ARBA00023242"/>
    </source>
</evidence>
<evidence type="ECO:0000256" key="7">
    <source>
        <dbReference type="ARBA" id="ARBA00022989"/>
    </source>
</evidence>
<gene>
    <name evidence="12" type="ORF">PBS001_LOCUS4625</name>
    <name evidence="11" type="ORF">PBS003_LOCUS9671</name>
</gene>
<dbReference type="GO" id="GO:0006629">
    <property type="term" value="P:lipid metabolic process"/>
    <property type="evidence" value="ECO:0007669"/>
    <property type="project" value="TreeGrafter"/>
</dbReference>
<keyword evidence="5 10" id="KW-0812">Transmembrane</keyword>
<name>A0AAU9L907_9STRA</name>
<dbReference type="Proteomes" id="UP001158986">
    <property type="component" value="Unassembled WGS sequence"/>
</dbReference>
<sequence>MKTKEVVLGSLLLVISVATTCVYESALVGKIKQYEEARSVVMSLSEPHYSASTEGQLILFSGLITTTGAFIDKNQWNDQEKETDNVQVRQSPFVLDPVFGIATKGVRLDRQVEMLQWVETSHTSMSSTREDEDQRFSDERERIYMYDLRWKDKPIDSIGFNELGYTNPPPEAWKYMSAVIKANDLVVGDFKLADELVDQIQRRDVVHLDASNRRVMAHLLEQRIGTAWEQDSALTNISVQDDFFYFRDGEPVLGDQRVHFEVTPNYPVTVCGLQKGKDVVPLKSSTGEAIYLLEDGIMTANELFDKKTHTEVRKNWFFRLFAGVLGFMGFIVLRRPLIERFGSLLAGIQQHLLGSSMSIALTFTVVGANWILYRPLWALVLWLGGWTPLICLILVSRNQLQLKDE</sequence>
<dbReference type="InterPro" id="IPR012430">
    <property type="entry name" value="TMEM43_fam"/>
</dbReference>